<dbReference type="InterPro" id="IPR039426">
    <property type="entry name" value="TonB-dep_rcpt-like"/>
</dbReference>
<dbReference type="InterPro" id="IPR023996">
    <property type="entry name" value="TonB-dep_OMP_SusC/RagA"/>
</dbReference>
<evidence type="ECO:0000256" key="6">
    <source>
        <dbReference type="ARBA" id="ARBA00023237"/>
    </source>
</evidence>
<keyword evidence="4 7" id="KW-0812">Transmembrane</keyword>
<dbReference type="InterPro" id="IPR008969">
    <property type="entry name" value="CarboxyPept-like_regulatory"/>
</dbReference>
<evidence type="ECO:0000256" key="8">
    <source>
        <dbReference type="SAM" id="SignalP"/>
    </source>
</evidence>
<keyword evidence="3 7" id="KW-1134">Transmembrane beta strand</keyword>
<evidence type="ECO:0000256" key="7">
    <source>
        <dbReference type="PROSITE-ProRule" id="PRU01360"/>
    </source>
</evidence>
<dbReference type="Pfam" id="PF13715">
    <property type="entry name" value="CarbopepD_reg_2"/>
    <property type="match status" value="1"/>
</dbReference>
<dbReference type="InterPro" id="IPR037066">
    <property type="entry name" value="Plug_dom_sf"/>
</dbReference>
<dbReference type="InterPro" id="IPR023997">
    <property type="entry name" value="TonB-dep_OMP_SusC/RagA_CS"/>
</dbReference>
<dbReference type="Pfam" id="PF07660">
    <property type="entry name" value="STN"/>
    <property type="match status" value="1"/>
</dbReference>
<accession>A0ABW4IES6</accession>
<feature type="chain" id="PRO_5046126049" evidence="8">
    <location>
        <begin position="18"/>
        <end position="1101"/>
    </location>
</feature>
<keyword evidence="11" id="KW-1185">Reference proteome</keyword>
<evidence type="ECO:0000259" key="9">
    <source>
        <dbReference type="SMART" id="SM00965"/>
    </source>
</evidence>
<feature type="domain" description="Secretin/TonB short N-terminal" evidence="9">
    <location>
        <begin position="44"/>
        <end position="95"/>
    </location>
</feature>
<dbReference type="Gene3D" id="2.170.130.10">
    <property type="entry name" value="TonB-dependent receptor, plug domain"/>
    <property type="match status" value="1"/>
</dbReference>
<keyword evidence="10" id="KW-0675">Receptor</keyword>
<evidence type="ECO:0000256" key="1">
    <source>
        <dbReference type="ARBA" id="ARBA00004571"/>
    </source>
</evidence>
<keyword evidence="2 7" id="KW-0813">Transport</keyword>
<dbReference type="RefSeq" id="WP_379662859.1">
    <property type="nucleotide sequence ID" value="NZ_JBHUDG010000017.1"/>
</dbReference>
<reference evidence="11" key="1">
    <citation type="journal article" date="2019" name="Int. J. Syst. Evol. Microbiol.">
        <title>The Global Catalogue of Microorganisms (GCM) 10K type strain sequencing project: providing services to taxonomists for standard genome sequencing and annotation.</title>
        <authorList>
            <consortium name="The Broad Institute Genomics Platform"/>
            <consortium name="The Broad Institute Genome Sequencing Center for Infectious Disease"/>
            <person name="Wu L."/>
            <person name="Ma J."/>
        </authorList>
    </citation>
    <scope>NUCLEOTIDE SEQUENCE [LARGE SCALE GENOMIC DNA]</scope>
    <source>
        <strain evidence="11">CCUG 53762</strain>
    </source>
</reference>
<keyword evidence="8" id="KW-0732">Signal</keyword>
<keyword evidence="5 7" id="KW-0472">Membrane</keyword>
<name>A0ABW4IES6_9SPHI</name>
<comment type="caution">
    <text evidence="10">The sequence shown here is derived from an EMBL/GenBank/DDBJ whole genome shotgun (WGS) entry which is preliminary data.</text>
</comment>
<dbReference type="NCBIfam" id="TIGR04056">
    <property type="entry name" value="OMP_RagA_SusC"/>
    <property type="match status" value="1"/>
</dbReference>
<comment type="subcellular location">
    <subcellularLocation>
        <location evidence="1 7">Cell outer membrane</location>
        <topology evidence="1 7">Multi-pass membrane protein</topology>
    </subcellularLocation>
</comment>
<sequence length="1101" mass="122418">MKLSIIILLATLMQVNAAAQKINLKRENTSLEDVFKLIRKQSGYNIFYNSDMLRGTGVISVNFVNASLEDVLNKCLEGKSLSFRIVDKNIIISKKNENSANQQVKEITITGKVTDDKSIPLAGVSVRIKNSATGTVTDPSGNYRIKVPDANTVLVFSFLGFAPQDRIVGNNTNINIALKEQNQGLSEVVVVGYGEVNKRDLTGAVASVNMKDIEKIPVARVDQMLQGRIAGVDLVSTGGEPGAGTTVRIRGTRSINADNEPLYVIDGIIDAGDLSDINPSDIESIQVLKDASSTAIYGSRGANGVVIITTKKGLPGKDVFRYNADMGFAELPRYLDMMNATEYAQLVNENYYVGNPNGINPPYPDPEALGEGTNWTKEVTQRAAYQNHTLSASGGNTGLRYYFSGNYANQQGIIKASGFERYQGRLNLDKNFSSKLKGGLKINYSNTATDNNKVDIGSNTGWWNSTLALPPVMNIFDTNGSFEAWNPGWYAGGVINSPVALVESVKDITYRKVLWSNMFLEYEILKNLKLKTSFSNTVSNLNINRYQPSTLPRRDFLEQGGYAYKYGNRYNSILSETTLSYAKSWKNNHRLSLLGGWTAQKKTFESQTQSGSGYMLDELQENNMQGTATSKTFVYSDLWQSTMLSVLGRINYDYRKKYYLTFTGRTDGASNFSANHKWAFFPSGAFKWVLLEEDWMKPLKRVLSEASLRLSYGISGNQAIPAYGSLAKLNASNNGYLLDGAIPLAYNPANIANDNLSWETSQQWNAGFDFKLANNKLSITLDAYNTITKNLLLNVQLPHQVGYASRLVNLGETQNTGLELLINSVNIQNLSGFKWSSYLTFSTNKNQVLNLGPMTRVTTEANYAAPQYYMYAYEVGRPISGIYGVKYAGTWKSQQEINDLRGQYVSMESFYSPGRQRYIDTNGDGVLSEADEVYLGQSDPKIYGGLGNTFTWKGFDFDVFVQYSWGAKMYNPLEFKQGTGYVGPNQFRYMINRWNAVTNPDSDIPRVNSQDYVATDRFVHDASYLRLATVRLGYNFSKKDMPIKALQNMSCYLTGNNLLLLTKYNGYDPDVSSNSSSTVRRKDDGAYPKNRTIALSVALKF</sequence>
<dbReference type="Gene3D" id="2.60.40.1120">
    <property type="entry name" value="Carboxypeptidase-like, regulatory domain"/>
    <property type="match status" value="1"/>
</dbReference>
<dbReference type="SUPFAM" id="SSF49464">
    <property type="entry name" value="Carboxypeptidase regulatory domain-like"/>
    <property type="match status" value="1"/>
</dbReference>
<gene>
    <name evidence="10" type="ORF">ACFSAH_11375</name>
</gene>
<evidence type="ECO:0000313" key="10">
    <source>
        <dbReference type="EMBL" id="MFD1630482.1"/>
    </source>
</evidence>
<dbReference type="Proteomes" id="UP001597118">
    <property type="component" value="Unassembled WGS sequence"/>
</dbReference>
<protein>
    <submittedName>
        <fullName evidence="10">TonB-dependent receptor</fullName>
    </submittedName>
</protein>
<comment type="similarity">
    <text evidence="7">Belongs to the TonB-dependent receptor family.</text>
</comment>
<evidence type="ECO:0000256" key="4">
    <source>
        <dbReference type="ARBA" id="ARBA00022692"/>
    </source>
</evidence>
<dbReference type="InterPro" id="IPR036942">
    <property type="entry name" value="Beta-barrel_TonB_sf"/>
</dbReference>
<dbReference type="InterPro" id="IPR012910">
    <property type="entry name" value="Plug_dom"/>
</dbReference>
<evidence type="ECO:0000256" key="5">
    <source>
        <dbReference type="ARBA" id="ARBA00023136"/>
    </source>
</evidence>
<evidence type="ECO:0000256" key="2">
    <source>
        <dbReference type="ARBA" id="ARBA00022448"/>
    </source>
</evidence>
<dbReference type="Pfam" id="PF07715">
    <property type="entry name" value="Plug"/>
    <property type="match status" value="1"/>
</dbReference>
<dbReference type="InterPro" id="IPR011662">
    <property type="entry name" value="Secretin/TonB_short_N"/>
</dbReference>
<organism evidence="10 11">
    <name type="scientific">Pseudopedobacter beijingensis</name>
    <dbReference type="NCBI Taxonomy" id="1207056"/>
    <lineage>
        <taxon>Bacteria</taxon>
        <taxon>Pseudomonadati</taxon>
        <taxon>Bacteroidota</taxon>
        <taxon>Sphingobacteriia</taxon>
        <taxon>Sphingobacteriales</taxon>
        <taxon>Sphingobacteriaceae</taxon>
        <taxon>Pseudopedobacter</taxon>
    </lineage>
</organism>
<dbReference type="PROSITE" id="PS52016">
    <property type="entry name" value="TONB_DEPENDENT_REC_3"/>
    <property type="match status" value="1"/>
</dbReference>
<dbReference type="SUPFAM" id="SSF56935">
    <property type="entry name" value="Porins"/>
    <property type="match status" value="1"/>
</dbReference>
<dbReference type="SMART" id="SM00965">
    <property type="entry name" value="STN"/>
    <property type="match status" value="1"/>
</dbReference>
<evidence type="ECO:0000256" key="3">
    <source>
        <dbReference type="ARBA" id="ARBA00022452"/>
    </source>
</evidence>
<keyword evidence="6 7" id="KW-0998">Cell outer membrane</keyword>
<dbReference type="Gene3D" id="2.40.170.20">
    <property type="entry name" value="TonB-dependent receptor, beta-barrel domain"/>
    <property type="match status" value="1"/>
</dbReference>
<feature type="signal peptide" evidence="8">
    <location>
        <begin position="1"/>
        <end position="17"/>
    </location>
</feature>
<dbReference type="EMBL" id="JBHUDG010000017">
    <property type="protein sequence ID" value="MFD1630482.1"/>
    <property type="molecule type" value="Genomic_DNA"/>
</dbReference>
<evidence type="ECO:0000313" key="11">
    <source>
        <dbReference type="Proteomes" id="UP001597118"/>
    </source>
</evidence>
<proteinExistence type="inferred from homology"/>
<dbReference type="NCBIfam" id="TIGR04057">
    <property type="entry name" value="SusC_RagA_signa"/>
    <property type="match status" value="1"/>
</dbReference>
<dbReference type="Gene3D" id="3.55.50.30">
    <property type="match status" value="1"/>
</dbReference>